<dbReference type="AlphaFoldDB" id="A0A6A4HD30"/>
<evidence type="ECO:0000313" key="4">
    <source>
        <dbReference type="Proteomes" id="UP000799118"/>
    </source>
</evidence>
<gene>
    <name evidence="3" type="ORF">BT96DRAFT_942332</name>
</gene>
<keyword evidence="4" id="KW-1185">Reference proteome</keyword>
<evidence type="ECO:0000256" key="1">
    <source>
        <dbReference type="SAM" id="MobiDB-lite"/>
    </source>
</evidence>
<organism evidence="3 4">
    <name type="scientific">Gymnopus androsaceus JB14</name>
    <dbReference type="NCBI Taxonomy" id="1447944"/>
    <lineage>
        <taxon>Eukaryota</taxon>
        <taxon>Fungi</taxon>
        <taxon>Dikarya</taxon>
        <taxon>Basidiomycota</taxon>
        <taxon>Agaricomycotina</taxon>
        <taxon>Agaricomycetes</taxon>
        <taxon>Agaricomycetidae</taxon>
        <taxon>Agaricales</taxon>
        <taxon>Marasmiineae</taxon>
        <taxon>Omphalotaceae</taxon>
        <taxon>Gymnopus</taxon>
    </lineage>
</organism>
<accession>A0A6A4HD30</accession>
<feature type="transmembrane region" description="Helical" evidence="2">
    <location>
        <begin position="69"/>
        <end position="89"/>
    </location>
</feature>
<reference evidence="3" key="1">
    <citation type="journal article" date="2019" name="Environ. Microbiol.">
        <title>Fungal ecological strategies reflected in gene transcription - a case study of two litter decomposers.</title>
        <authorList>
            <person name="Barbi F."/>
            <person name="Kohler A."/>
            <person name="Barry K."/>
            <person name="Baskaran P."/>
            <person name="Daum C."/>
            <person name="Fauchery L."/>
            <person name="Ihrmark K."/>
            <person name="Kuo A."/>
            <person name="LaButti K."/>
            <person name="Lipzen A."/>
            <person name="Morin E."/>
            <person name="Grigoriev I.V."/>
            <person name="Henrissat B."/>
            <person name="Lindahl B."/>
            <person name="Martin F."/>
        </authorList>
    </citation>
    <scope>NUCLEOTIDE SEQUENCE</scope>
    <source>
        <strain evidence="3">JB14</strain>
    </source>
</reference>
<evidence type="ECO:0000313" key="3">
    <source>
        <dbReference type="EMBL" id="KAE9395623.1"/>
    </source>
</evidence>
<name>A0A6A4HD30_9AGAR</name>
<keyword evidence="2" id="KW-1133">Transmembrane helix</keyword>
<proteinExistence type="predicted"/>
<sequence>MKKDFDATNGRASYTAFTAGLVRLKKDTYHGIKLENNVAAWAHDGLEAAVFEVGGSRGVGSWGVMVGSLWSTLELLTLLWLLWLLWSTLEHSGMQARTRHATAELLLGKILVCWFNHTQAGHSYTGEEDERVTGAWLEATQTASTIQRHKNKPYTGLGTGKEKKGMDDSPEEQQQAQDSVTQN</sequence>
<evidence type="ECO:0000256" key="2">
    <source>
        <dbReference type="SAM" id="Phobius"/>
    </source>
</evidence>
<dbReference type="Proteomes" id="UP000799118">
    <property type="component" value="Unassembled WGS sequence"/>
</dbReference>
<feature type="compositionally biased region" description="Polar residues" evidence="1">
    <location>
        <begin position="172"/>
        <end position="183"/>
    </location>
</feature>
<dbReference type="EMBL" id="ML769528">
    <property type="protein sequence ID" value="KAE9395623.1"/>
    <property type="molecule type" value="Genomic_DNA"/>
</dbReference>
<keyword evidence="2" id="KW-0472">Membrane</keyword>
<feature type="region of interest" description="Disordered" evidence="1">
    <location>
        <begin position="146"/>
        <end position="183"/>
    </location>
</feature>
<keyword evidence="2" id="KW-0812">Transmembrane</keyword>
<protein>
    <submittedName>
        <fullName evidence="3">Uncharacterized protein</fullName>
    </submittedName>
</protein>